<dbReference type="PANTHER" id="PTHR45904:SF2">
    <property type="entry name" value="TRNA (URACIL-5-)-METHYLTRANSFERASE HOMOLOG A"/>
    <property type="match status" value="1"/>
</dbReference>
<keyword evidence="2 6" id="KW-0808">Transferase</keyword>
<dbReference type="InterPro" id="IPR035979">
    <property type="entry name" value="RBD_domain_sf"/>
</dbReference>
<dbReference type="CDD" id="cd02440">
    <property type="entry name" value="AdoMet_MTases"/>
    <property type="match status" value="1"/>
</dbReference>
<evidence type="ECO:0000256" key="4">
    <source>
        <dbReference type="ARBA" id="ARBA00033763"/>
    </source>
</evidence>
<reference evidence="10" key="1">
    <citation type="submission" date="2025-08" db="UniProtKB">
        <authorList>
            <consortium name="RefSeq"/>
        </authorList>
    </citation>
    <scope>IDENTIFICATION</scope>
    <source>
        <tissue evidence="10">Total insect</tissue>
    </source>
</reference>
<dbReference type="SUPFAM" id="SSF54928">
    <property type="entry name" value="RNA-binding domain, RBD"/>
    <property type="match status" value="1"/>
</dbReference>
<dbReference type="KEGG" id="tpal:117645341"/>
<feature type="region of interest" description="Disordered" evidence="8">
    <location>
        <begin position="1"/>
        <end position="69"/>
    </location>
</feature>
<sequence>MDTESLPAKEEATNVPTSTSVTVESADKGNGDNAELLCNSSSECSSPTKVEADSTENDSASTDTLPDEQLKSDPFAYLDRSFTSEKYKVEIRGLPRFYGFGELKKLVTDTLKLSCTKVKPPRRGCSYAYACFRSEEERTKALEMLNGYVWKKNTLSARPAQAAPDPFIAKRARMEDHDKGGKRKKFNEDENLTQEERLKKSTAPYWNIPYPEQQNLKREDMRKLLLQFGDELLKANRDLGEWLQKQRAENDGLPCPLLDIRSSSIINGYRNKCEFSIGLNPETKKVTVGFRLGSYADGSVGVAPLDGMPHVPDRMKEVAKAMETFIEESGYLPFDHVTHKGYWRQITVRLSHATGELLLVAGMHPQNLNEDELKDLKEKVVKHFSEGQGASCKVTSLHFLKLGLREQGSKQPTSEHLWGQTHIHDILLGLKFRISPEAFFQVNTSACEELYKAIAEVASMSEDTTMLDVCCGTGTIGLCLSKHCGQVLGVELIEQAVKDAEFNAQANGVDNCAFFAGRAEDILSGVIGRATKKELTAVVDPPRAGLHQKAIVTLRSTRQIEKLVYVSCDPKAALKNFVDLGRPPSKSMRGLSMVPVKAIPVDLFPHTKLCELVIYFERIDTRKPEERYQPTS</sequence>
<dbReference type="OrthoDB" id="10250660at2759"/>
<comment type="similarity">
    <text evidence="6">Belongs to the class I-like SAM-binding methyltransferase superfamily. RNA M5U methyltransferase family.</text>
</comment>
<dbReference type="InterPro" id="IPR012677">
    <property type="entry name" value="Nucleotide-bd_a/b_plait_sf"/>
</dbReference>
<feature type="binding site" evidence="6">
    <location>
        <position position="540"/>
    </location>
    <ligand>
        <name>S-adenosyl-L-methionine</name>
        <dbReference type="ChEBI" id="CHEBI:59789"/>
    </ligand>
</feature>
<feature type="active site" evidence="7">
    <location>
        <position position="568"/>
    </location>
</feature>
<feature type="compositionally biased region" description="Polar residues" evidence="8">
    <location>
        <begin position="14"/>
        <end position="23"/>
    </location>
</feature>
<dbReference type="GO" id="GO:0030697">
    <property type="term" value="F:tRNA (uracil(54)-C5)-methyltransferase activity, S-adenosyl methionine-dependent"/>
    <property type="evidence" value="ECO:0007669"/>
    <property type="project" value="UniProtKB-EC"/>
</dbReference>
<comment type="catalytic activity">
    <reaction evidence="5">
        <text>uridine(54) in tRNA + S-adenosyl-L-methionine = 5-methyluridine(54) in tRNA + S-adenosyl-L-homocysteine + H(+)</text>
        <dbReference type="Rhea" id="RHEA:42712"/>
        <dbReference type="Rhea" id="RHEA-COMP:10167"/>
        <dbReference type="Rhea" id="RHEA-COMP:10193"/>
        <dbReference type="ChEBI" id="CHEBI:15378"/>
        <dbReference type="ChEBI" id="CHEBI:57856"/>
        <dbReference type="ChEBI" id="CHEBI:59789"/>
        <dbReference type="ChEBI" id="CHEBI:65315"/>
        <dbReference type="ChEBI" id="CHEBI:74447"/>
        <dbReference type="EC" id="2.1.1.35"/>
    </reaction>
    <physiologicalReaction direction="left-to-right" evidence="5">
        <dbReference type="Rhea" id="RHEA:42713"/>
    </physiologicalReaction>
</comment>
<dbReference type="InterPro" id="IPR030390">
    <property type="entry name" value="MeTrfase_TrmA_AS"/>
</dbReference>
<feature type="active site" description="Nucleophile" evidence="6">
    <location>
        <position position="568"/>
    </location>
</feature>
<feature type="binding site" evidence="6">
    <location>
        <position position="441"/>
    </location>
    <ligand>
        <name>S-adenosyl-L-methionine</name>
        <dbReference type="ChEBI" id="CHEBI:59789"/>
    </ligand>
</feature>
<accession>A0A6P8YUZ3</accession>
<evidence type="ECO:0000256" key="3">
    <source>
        <dbReference type="ARBA" id="ARBA00022691"/>
    </source>
</evidence>
<dbReference type="InterPro" id="IPR029063">
    <property type="entry name" value="SAM-dependent_MTases_sf"/>
</dbReference>
<evidence type="ECO:0000313" key="10">
    <source>
        <dbReference type="RefSeq" id="XP_034241340.1"/>
    </source>
</evidence>
<dbReference type="SUPFAM" id="SSF53335">
    <property type="entry name" value="S-adenosyl-L-methionine-dependent methyltransferases"/>
    <property type="match status" value="1"/>
</dbReference>
<name>A0A6P8YUZ3_THRPL</name>
<evidence type="ECO:0000256" key="2">
    <source>
        <dbReference type="ARBA" id="ARBA00022679"/>
    </source>
</evidence>
<dbReference type="InterPro" id="IPR010280">
    <property type="entry name" value="U5_MeTrfase_fam"/>
</dbReference>
<comment type="caution">
    <text evidence="6">Lacks conserved residue(s) required for the propagation of feature annotation.</text>
</comment>
<evidence type="ECO:0000256" key="7">
    <source>
        <dbReference type="PROSITE-ProRule" id="PRU10015"/>
    </source>
</evidence>
<dbReference type="InParanoid" id="A0A6P8YUZ3"/>
<dbReference type="Proteomes" id="UP000515158">
    <property type="component" value="Unplaced"/>
</dbReference>
<dbReference type="PANTHER" id="PTHR45904">
    <property type="entry name" value="TRNA (URACIL-5-)-METHYLTRANSFERASE"/>
    <property type="match status" value="1"/>
</dbReference>
<dbReference type="AlphaFoldDB" id="A0A6P8YUZ3"/>
<gene>
    <name evidence="10" type="primary">LOC117645341</name>
</gene>
<keyword evidence="3 6" id="KW-0949">S-adenosyl-L-methionine</keyword>
<dbReference type="Gene3D" id="3.30.70.330">
    <property type="match status" value="1"/>
</dbReference>
<keyword evidence="1 6" id="KW-0489">Methyltransferase</keyword>
<evidence type="ECO:0000256" key="5">
    <source>
        <dbReference type="ARBA" id="ARBA00047278"/>
    </source>
</evidence>
<dbReference type="GO" id="GO:0003723">
    <property type="term" value="F:RNA binding"/>
    <property type="evidence" value="ECO:0007669"/>
    <property type="project" value="TreeGrafter"/>
</dbReference>
<proteinExistence type="inferred from homology"/>
<evidence type="ECO:0000256" key="1">
    <source>
        <dbReference type="ARBA" id="ARBA00022603"/>
    </source>
</evidence>
<dbReference type="Gene3D" id="3.40.50.150">
    <property type="entry name" value="Vaccinia Virus protein VP39"/>
    <property type="match status" value="1"/>
</dbReference>
<dbReference type="Gene3D" id="2.40.50.1070">
    <property type="match status" value="1"/>
</dbReference>
<dbReference type="GO" id="GO:0006396">
    <property type="term" value="P:RNA processing"/>
    <property type="evidence" value="ECO:0007669"/>
    <property type="project" value="InterPro"/>
</dbReference>
<evidence type="ECO:0000313" key="9">
    <source>
        <dbReference type="Proteomes" id="UP000515158"/>
    </source>
</evidence>
<dbReference type="EC" id="2.1.1.35" evidence="4"/>
<dbReference type="PROSITE" id="PS51687">
    <property type="entry name" value="SAM_MT_RNA_M5U"/>
    <property type="match status" value="1"/>
</dbReference>
<dbReference type="GeneID" id="117645341"/>
<protein>
    <recommendedName>
        <fullName evidence="4">tRNA (uracil(54)-C(5))-methyltransferase</fullName>
        <ecNumber evidence="4">2.1.1.35</ecNumber>
    </recommendedName>
</protein>
<evidence type="ECO:0000256" key="8">
    <source>
        <dbReference type="SAM" id="MobiDB-lite"/>
    </source>
</evidence>
<dbReference type="RefSeq" id="XP_034241340.1">
    <property type="nucleotide sequence ID" value="XM_034385449.1"/>
</dbReference>
<dbReference type="GO" id="GO:0032259">
    <property type="term" value="P:methylation"/>
    <property type="evidence" value="ECO:0007669"/>
    <property type="project" value="UniProtKB-KW"/>
</dbReference>
<keyword evidence="9" id="KW-1185">Reference proteome</keyword>
<feature type="compositionally biased region" description="Low complexity" evidence="8">
    <location>
        <begin position="35"/>
        <end position="46"/>
    </location>
</feature>
<feature type="binding site" evidence="6">
    <location>
        <position position="491"/>
    </location>
    <ligand>
        <name>S-adenosyl-L-methionine</name>
        <dbReference type="ChEBI" id="CHEBI:59789"/>
    </ligand>
</feature>
<dbReference type="FunCoup" id="A0A6P8YUZ3">
    <property type="interactions" value="1819"/>
</dbReference>
<evidence type="ECO:0000256" key="6">
    <source>
        <dbReference type="PROSITE-ProRule" id="PRU01024"/>
    </source>
</evidence>
<dbReference type="Pfam" id="PF05958">
    <property type="entry name" value="tRNA_U5-meth_tr"/>
    <property type="match status" value="1"/>
</dbReference>
<dbReference type="InterPro" id="IPR045850">
    <property type="entry name" value="TRM2_met"/>
</dbReference>
<organism evidence="10">
    <name type="scientific">Thrips palmi</name>
    <name type="common">Melon thrips</name>
    <dbReference type="NCBI Taxonomy" id="161013"/>
    <lineage>
        <taxon>Eukaryota</taxon>
        <taxon>Metazoa</taxon>
        <taxon>Ecdysozoa</taxon>
        <taxon>Arthropoda</taxon>
        <taxon>Hexapoda</taxon>
        <taxon>Insecta</taxon>
        <taxon>Pterygota</taxon>
        <taxon>Neoptera</taxon>
        <taxon>Paraneoptera</taxon>
        <taxon>Thysanoptera</taxon>
        <taxon>Terebrantia</taxon>
        <taxon>Thripoidea</taxon>
        <taxon>Thripidae</taxon>
        <taxon>Thrips</taxon>
    </lineage>
</organism>
<dbReference type="PROSITE" id="PS01230">
    <property type="entry name" value="TRMA_1"/>
    <property type="match status" value="1"/>
</dbReference>